<dbReference type="InterPro" id="IPR002686">
    <property type="entry name" value="Transposase_17"/>
</dbReference>
<dbReference type="GO" id="GO:0004803">
    <property type="term" value="F:transposase activity"/>
    <property type="evidence" value="ECO:0007669"/>
    <property type="project" value="InterPro"/>
</dbReference>
<accession>A0A5B8VB64</accession>
<dbReference type="InterPro" id="IPR036515">
    <property type="entry name" value="Transposase_17_sf"/>
</dbReference>
<dbReference type="KEGG" id="pgin:FRZ67_15925"/>
<keyword evidence="3" id="KW-1185">Reference proteome</keyword>
<dbReference type="Gene3D" id="3.30.70.1290">
    <property type="entry name" value="Transposase IS200-like"/>
    <property type="match status" value="1"/>
</dbReference>
<proteinExistence type="predicted"/>
<dbReference type="RefSeq" id="WP_147191026.1">
    <property type="nucleotide sequence ID" value="NZ_CP042435.1"/>
</dbReference>
<name>A0A5B8VB64_9BACT</name>
<sequence>MQFYQGKIYHVYNQGNNKQPIFFTNENYLYFLKAYRTLVAPHADTIAYCLMPNHFHFLISTNEQSVQQVKVGSLTLSALSNGIRMLLSSYATAINRQQHTTGSLFRQKTKAKPLDNGSDNYTLTAFHYIHQNPLGAKLVTSLNDWEYSSFKDYTGLRNGTLCNKKLAGQLIDTNWNDLATETYEFYKNKQDLSAIF</sequence>
<evidence type="ECO:0000259" key="1">
    <source>
        <dbReference type="SMART" id="SM01321"/>
    </source>
</evidence>
<feature type="domain" description="Transposase IS200-like" evidence="1">
    <location>
        <begin position="4"/>
        <end position="132"/>
    </location>
</feature>
<dbReference type="PANTHER" id="PTHR34322">
    <property type="entry name" value="TRANSPOSASE, Y1_TNP DOMAIN-CONTAINING"/>
    <property type="match status" value="1"/>
</dbReference>
<dbReference type="Proteomes" id="UP000321533">
    <property type="component" value="Chromosome"/>
</dbReference>
<dbReference type="GO" id="GO:0003677">
    <property type="term" value="F:DNA binding"/>
    <property type="evidence" value="ECO:0007669"/>
    <property type="project" value="InterPro"/>
</dbReference>
<dbReference type="SMART" id="SM01321">
    <property type="entry name" value="Y1_Tnp"/>
    <property type="match status" value="1"/>
</dbReference>
<protein>
    <submittedName>
        <fullName evidence="2">Transposase</fullName>
    </submittedName>
</protein>
<dbReference type="SUPFAM" id="SSF143422">
    <property type="entry name" value="Transposase IS200-like"/>
    <property type="match status" value="1"/>
</dbReference>
<gene>
    <name evidence="2" type="ORF">FRZ67_15925</name>
</gene>
<organism evidence="2 3">
    <name type="scientific">Panacibacter ginsenosidivorans</name>
    <dbReference type="NCBI Taxonomy" id="1813871"/>
    <lineage>
        <taxon>Bacteria</taxon>
        <taxon>Pseudomonadati</taxon>
        <taxon>Bacteroidota</taxon>
        <taxon>Chitinophagia</taxon>
        <taxon>Chitinophagales</taxon>
        <taxon>Chitinophagaceae</taxon>
        <taxon>Panacibacter</taxon>
    </lineage>
</organism>
<dbReference type="EMBL" id="CP042435">
    <property type="protein sequence ID" value="QEC68720.1"/>
    <property type="molecule type" value="Genomic_DNA"/>
</dbReference>
<dbReference type="GO" id="GO:0006313">
    <property type="term" value="P:DNA transposition"/>
    <property type="evidence" value="ECO:0007669"/>
    <property type="project" value="InterPro"/>
</dbReference>
<dbReference type="OrthoDB" id="9788881at2"/>
<dbReference type="PANTHER" id="PTHR34322:SF2">
    <property type="entry name" value="TRANSPOSASE IS200-LIKE DOMAIN-CONTAINING PROTEIN"/>
    <property type="match status" value="1"/>
</dbReference>
<evidence type="ECO:0000313" key="3">
    <source>
        <dbReference type="Proteomes" id="UP000321533"/>
    </source>
</evidence>
<evidence type="ECO:0000313" key="2">
    <source>
        <dbReference type="EMBL" id="QEC68720.1"/>
    </source>
</evidence>
<dbReference type="AlphaFoldDB" id="A0A5B8VB64"/>
<reference evidence="2 3" key="1">
    <citation type="journal article" date="2016" name="Int. J. Syst. Evol. Microbiol.">
        <title>Panacibacter ginsenosidivorans gen. nov., sp. nov., with ginsenoside converting activity isolated from soil of a ginseng field.</title>
        <authorList>
            <person name="Siddiqi M.Z."/>
            <person name="Muhammad Shafi S."/>
            <person name="Choi K.D."/>
            <person name="Im W.T."/>
        </authorList>
    </citation>
    <scope>NUCLEOTIDE SEQUENCE [LARGE SCALE GENOMIC DNA]</scope>
    <source>
        <strain evidence="2 3">Gsoil1550</strain>
    </source>
</reference>